<evidence type="ECO:0000313" key="3">
    <source>
        <dbReference type="Proteomes" id="UP000269499"/>
    </source>
</evidence>
<gene>
    <name evidence="2" type="ORF">DRJ26_01615</name>
</gene>
<keyword evidence="1" id="KW-1133">Transmembrane helix</keyword>
<feature type="transmembrane region" description="Helical" evidence="1">
    <location>
        <begin position="56"/>
        <end position="80"/>
    </location>
</feature>
<accession>A0A497F664</accession>
<dbReference type="AlphaFoldDB" id="A0A497F664"/>
<evidence type="ECO:0000256" key="1">
    <source>
        <dbReference type="SAM" id="Phobius"/>
    </source>
</evidence>
<name>A0A497F664_9CREN</name>
<comment type="caution">
    <text evidence="2">The sequence shown here is derived from an EMBL/GenBank/DDBJ whole genome shotgun (WGS) entry which is preliminary data.</text>
</comment>
<protein>
    <submittedName>
        <fullName evidence="2">Uncharacterized protein</fullName>
    </submittedName>
</protein>
<organism evidence="2 3">
    <name type="scientific">Thermoproteota archaeon</name>
    <dbReference type="NCBI Taxonomy" id="2056631"/>
    <lineage>
        <taxon>Archaea</taxon>
        <taxon>Thermoproteota</taxon>
    </lineage>
</organism>
<keyword evidence="1" id="KW-0472">Membrane</keyword>
<dbReference type="Proteomes" id="UP000269499">
    <property type="component" value="Unassembled WGS sequence"/>
</dbReference>
<sequence>MRTVEGIVFSLLTTLFSVVIVLVVVSSVQATPAYRMLPEEYRWLFNFPTFNWADYLMGHALDIILLVLLPAFLAVVFLLLRMLAKKL</sequence>
<reference evidence="2 3" key="1">
    <citation type="submission" date="2018-06" db="EMBL/GenBank/DDBJ databases">
        <title>Extensive metabolic versatility and redundancy in microbially diverse, dynamic hydrothermal sediments.</title>
        <authorList>
            <person name="Dombrowski N."/>
            <person name="Teske A."/>
            <person name="Baker B.J."/>
        </authorList>
    </citation>
    <scope>NUCLEOTIDE SEQUENCE [LARGE SCALE GENOMIC DNA]</scope>
    <source>
        <strain evidence="2">B20_G2</strain>
    </source>
</reference>
<dbReference type="EMBL" id="QMRA01000018">
    <property type="protein sequence ID" value="RLE54702.1"/>
    <property type="molecule type" value="Genomic_DNA"/>
</dbReference>
<proteinExistence type="predicted"/>
<keyword evidence="1" id="KW-0812">Transmembrane</keyword>
<evidence type="ECO:0000313" key="2">
    <source>
        <dbReference type="EMBL" id="RLE54702.1"/>
    </source>
</evidence>